<name>A0ACB7SIM2_HYAAI</name>
<keyword evidence="2" id="KW-1185">Reference proteome</keyword>
<protein>
    <submittedName>
        <fullName evidence="1">Uncharacterized protein</fullName>
    </submittedName>
</protein>
<accession>A0ACB7SIM2</accession>
<dbReference type="EMBL" id="CM023484">
    <property type="protein sequence ID" value="KAH6932514.1"/>
    <property type="molecule type" value="Genomic_DNA"/>
</dbReference>
<evidence type="ECO:0000313" key="2">
    <source>
        <dbReference type="Proteomes" id="UP000821845"/>
    </source>
</evidence>
<evidence type="ECO:0000313" key="1">
    <source>
        <dbReference type="EMBL" id="KAH6932514.1"/>
    </source>
</evidence>
<organism evidence="1 2">
    <name type="scientific">Hyalomma asiaticum</name>
    <name type="common">Tick</name>
    <dbReference type="NCBI Taxonomy" id="266040"/>
    <lineage>
        <taxon>Eukaryota</taxon>
        <taxon>Metazoa</taxon>
        <taxon>Ecdysozoa</taxon>
        <taxon>Arthropoda</taxon>
        <taxon>Chelicerata</taxon>
        <taxon>Arachnida</taxon>
        <taxon>Acari</taxon>
        <taxon>Parasitiformes</taxon>
        <taxon>Ixodida</taxon>
        <taxon>Ixodoidea</taxon>
        <taxon>Ixodidae</taxon>
        <taxon>Hyalomminae</taxon>
        <taxon>Hyalomma</taxon>
    </lineage>
</organism>
<reference evidence="1" key="1">
    <citation type="submission" date="2020-05" db="EMBL/GenBank/DDBJ databases">
        <title>Large-scale comparative analyses of tick genomes elucidate their genetic diversity and vector capacities.</title>
        <authorList>
            <person name="Jia N."/>
            <person name="Wang J."/>
            <person name="Shi W."/>
            <person name="Du L."/>
            <person name="Sun Y."/>
            <person name="Zhan W."/>
            <person name="Jiang J."/>
            <person name="Wang Q."/>
            <person name="Zhang B."/>
            <person name="Ji P."/>
            <person name="Sakyi L.B."/>
            <person name="Cui X."/>
            <person name="Yuan T."/>
            <person name="Jiang B."/>
            <person name="Yang W."/>
            <person name="Lam T.T.-Y."/>
            <person name="Chang Q."/>
            <person name="Ding S."/>
            <person name="Wang X."/>
            <person name="Zhu J."/>
            <person name="Ruan X."/>
            <person name="Zhao L."/>
            <person name="Wei J."/>
            <person name="Que T."/>
            <person name="Du C."/>
            <person name="Cheng J."/>
            <person name="Dai P."/>
            <person name="Han X."/>
            <person name="Huang E."/>
            <person name="Gao Y."/>
            <person name="Liu J."/>
            <person name="Shao H."/>
            <person name="Ye R."/>
            <person name="Li L."/>
            <person name="Wei W."/>
            <person name="Wang X."/>
            <person name="Wang C."/>
            <person name="Yang T."/>
            <person name="Huo Q."/>
            <person name="Li W."/>
            <person name="Guo W."/>
            <person name="Chen H."/>
            <person name="Zhou L."/>
            <person name="Ni X."/>
            <person name="Tian J."/>
            <person name="Zhou Y."/>
            <person name="Sheng Y."/>
            <person name="Liu T."/>
            <person name="Pan Y."/>
            <person name="Xia L."/>
            <person name="Li J."/>
            <person name="Zhao F."/>
            <person name="Cao W."/>
        </authorList>
    </citation>
    <scope>NUCLEOTIDE SEQUENCE</scope>
    <source>
        <strain evidence="1">Hyas-2018</strain>
    </source>
</reference>
<dbReference type="Proteomes" id="UP000821845">
    <property type="component" value="Chromosome 4"/>
</dbReference>
<proteinExistence type="predicted"/>
<gene>
    <name evidence="1" type="ORF">HPB50_006496</name>
</gene>
<sequence>MQYSLETRFQPELKERAPSLQNCLPVSGRASLGGYDKRAPKLSQLRAGKEGEAAGIDKCWWVAVLAFIMTTMESSSSRCSGFLMVGIMEQMNLERGLASWPVSLIGSLIDCGGLLSGPLSEIFTTVPVLVGGSVLAAAGIVASAFAPDITWLTVTLGAMHGLGLGIVITMLQVLISMYFERYRGAANGIMFAGSTASAFIFPHLLLFFGNTYGFRGSLLLFGAVLMNMIAVSLAFREPSWVRRERIKRKEDVKEARRTSLLAPMAGNETKVSAVKAILQNIRAVLMCAMIYVLIITWLVFCYNYDIFFSTIVDFAMDKGVSLEDAVSFITYTSTTDLIGRVMLPILTDRAFLERSTLMILDYLLLGLCAVSLPFCESYWTLLVACLGVALFLGCAITMQSVLMAQYLGLDKLAVGYTVLGAFCGPVLLGKAPFVGKYYIPVCFFRDDLGSYNEMFWVLGGFSFFVTVIWVFVSGPQPPTGFSPSTTCLASPKRPSSGCCDFVTGTPTAVRTGNDSKAAGVDKCWWVAVLAFVMITMQSAPNRCSGMLMVGVMEQMNIDRGLASWPVSLIGTLMDCGGIFSGPLSEVFATTSVLVGGSVLASAGLIASAFAPDIAWLIVTLGVMHGIGLGTVMATLQVLISMYFEGYRGAANGIMLAGATASAFIFPNMLLYFREATGSVVASCCSAAFC</sequence>
<comment type="caution">
    <text evidence="1">The sequence shown here is derived from an EMBL/GenBank/DDBJ whole genome shotgun (WGS) entry which is preliminary data.</text>
</comment>